<dbReference type="InterPro" id="IPR038619">
    <property type="entry name" value="MraZ_sf"/>
</dbReference>
<keyword evidence="1" id="KW-0238">DNA-binding</keyword>
<dbReference type="Gene3D" id="3.40.1550.20">
    <property type="entry name" value="Transcriptional regulator MraZ domain"/>
    <property type="match status" value="1"/>
</dbReference>
<dbReference type="EMBL" id="BONP01000002">
    <property type="protein sequence ID" value="GIG38751.1"/>
    <property type="molecule type" value="Genomic_DNA"/>
</dbReference>
<evidence type="ECO:0000256" key="1">
    <source>
        <dbReference type="PROSITE-ProRule" id="PRU01076"/>
    </source>
</evidence>
<dbReference type="Pfam" id="PF04014">
    <property type="entry name" value="MazE_antitoxin"/>
    <property type="match status" value="1"/>
</dbReference>
<keyword evidence="5" id="KW-1185">Reference proteome</keyword>
<sequence>MSAPSQLEQADRSGGRTHAVQHREARDRQVLTAESVRERRQWYRPLMSGTYTVTMGDRGRLVVPMELREHVGIGAGDTLILVETPAGVVMMTREQALEQIHTQLAGPSLVAELVAERRAAAVEDGG</sequence>
<feature type="domain" description="SpoVT-AbrB" evidence="3">
    <location>
        <begin position="50"/>
        <end position="96"/>
    </location>
</feature>
<comment type="caution">
    <text evidence="4">The sequence shown here is derived from an EMBL/GenBank/DDBJ whole genome shotgun (WGS) entry which is preliminary data.</text>
</comment>
<evidence type="ECO:0000313" key="5">
    <source>
        <dbReference type="Proteomes" id="UP000614741"/>
    </source>
</evidence>
<dbReference type="SUPFAM" id="SSF89447">
    <property type="entry name" value="AbrB/MazE/MraZ-like"/>
    <property type="match status" value="1"/>
</dbReference>
<proteinExistence type="predicted"/>
<evidence type="ECO:0000313" key="4">
    <source>
        <dbReference type="EMBL" id="GIG38751.1"/>
    </source>
</evidence>
<dbReference type="InterPro" id="IPR007159">
    <property type="entry name" value="SpoVT-AbrB_dom"/>
</dbReference>
<protein>
    <recommendedName>
        <fullName evidence="3">SpoVT-AbrB domain-containing protein</fullName>
    </recommendedName>
</protein>
<evidence type="ECO:0000259" key="3">
    <source>
        <dbReference type="PROSITE" id="PS51740"/>
    </source>
</evidence>
<dbReference type="SMART" id="SM00966">
    <property type="entry name" value="SpoVT_AbrB"/>
    <property type="match status" value="1"/>
</dbReference>
<dbReference type="InterPro" id="IPR037914">
    <property type="entry name" value="SpoVT-AbrB_sf"/>
</dbReference>
<reference evidence="4 5" key="1">
    <citation type="submission" date="2021-01" db="EMBL/GenBank/DDBJ databases">
        <title>Whole genome shotgun sequence of Cellulomonas phragmiteti NBRC 110785.</title>
        <authorList>
            <person name="Komaki H."/>
            <person name="Tamura T."/>
        </authorList>
    </citation>
    <scope>NUCLEOTIDE SEQUENCE [LARGE SCALE GENOMIC DNA]</scope>
    <source>
        <strain evidence="4 5">NBRC 110785</strain>
    </source>
</reference>
<organism evidence="4 5">
    <name type="scientific">Cellulomonas phragmiteti</name>
    <dbReference type="NCBI Taxonomy" id="478780"/>
    <lineage>
        <taxon>Bacteria</taxon>
        <taxon>Bacillati</taxon>
        <taxon>Actinomycetota</taxon>
        <taxon>Actinomycetes</taxon>
        <taxon>Micrococcales</taxon>
        <taxon>Cellulomonadaceae</taxon>
        <taxon>Cellulomonas</taxon>
    </lineage>
</organism>
<dbReference type="Proteomes" id="UP000614741">
    <property type="component" value="Unassembled WGS sequence"/>
</dbReference>
<evidence type="ECO:0000256" key="2">
    <source>
        <dbReference type="SAM" id="MobiDB-lite"/>
    </source>
</evidence>
<name>A0ABQ4DIJ6_9CELL</name>
<accession>A0ABQ4DIJ6</accession>
<gene>
    <name evidence="4" type="ORF">Cph01nite_05130</name>
</gene>
<feature type="region of interest" description="Disordered" evidence="2">
    <location>
        <begin position="1"/>
        <end position="28"/>
    </location>
</feature>
<dbReference type="PROSITE" id="PS51740">
    <property type="entry name" value="SPOVT_ABRB"/>
    <property type="match status" value="1"/>
</dbReference>